<proteinExistence type="predicted"/>
<gene>
    <name evidence="1" type="ORF">EJ03DRAFT_37903</name>
</gene>
<reference evidence="1" key="1">
    <citation type="journal article" date="2020" name="Stud. Mycol.">
        <title>101 Dothideomycetes genomes: a test case for predicting lifestyles and emergence of pathogens.</title>
        <authorList>
            <person name="Haridas S."/>
            <person name="Albert R."/>
            <person name="Binder M."/>
            <person name="Bloem J."/>
            <person name="Labutti K."/>
            <person name="Salamov A."/>
            <person name="Andreopoulos B."/>
            <person name="Baker S."/>
            <person name="Barry K."/>
            <person name="Bills G."/>
            <person name="Bluhm B."/>
            <person name="Cannon C."/>
            <person name="Castanera R."/>
            <person name="Culley D."/>
            <person name="Daum C."/>
            <person name="Ezra D."/>
            <person name="Gonzalez J."/>
            <person name="Henrissat B."/>
            <person name="Kuo A."/>
            <person name="Liang C."/>
            <person name="Lipzen A."/>
            <person name="Lutzoni F."/>
            <person name="Magnuson J."/>
            <person name="Mondo S."/>
            <person name="Nolan M."/>
            <person name="Ohm R."/>
            <person name="Pangilinan J."/>
            <person name="Park H.-J."/>
            <person name="Ramirez L."/>
            <person name="Alfaro M."/>
            <person name="Sun H."/>
            <person name="Tritt A."/>
            <person name="Yoshinaga Y."/>
            <person name="Zwiers L.-H."/>
            <person name="Turgeon B."/>
            <person name="Goodwin S."/>
            <person name="Spatafora J."/>
            <person name="Crous P."/>
            <person name="Grigoriev I."/>
        </authorList>
    </citation>
    <scope>NUCLEOTIDE SEQUENCE</scope>
    <source>
        <strain evidence="1">CBS 116005</strain>
    </source>
</reference>
<evidence type="ECO:0000313" key="1">
    <source>
        <dbReference type="EMBL" id="KAF2771280.1"/>
    </source>
</evidence>
<organism evidence="1 2">
    <name type="scientific">Teratosphaeria nubilosa</name>
    <dbReference type="NCBI Taxonomy" id="161662"/>
    <lineage>
        <taxon>Eukaryota</taxon>
        <taxon>Fungi</taxon>
        <taxon>Dikarya</taxon>
        <taxon>Ascomycota</taxon>
        <taxon>Pezizomycotina</taxon>
        <taxon>Dothideomycetes</taxon>
        <taxon>Dothideomycetidae</taxon>
        <taxon>Mycosphaerellales</taxon>
        <taxon>Teratosphaeriaceae</taxon>
        <taxon>Teratosphaeria</taxon>
    </lineage>
</organism>
<evidence type="ECO:0000313" key="2">
    <source>
        <dbReference type="Proteomes" id="UP000799436"/>
    </source>
</evidence>
<accession>A0A6G1LF81</accession>
<dbReference type="Proteomes" id="UP000799436">
    <property type="component" value="Unassembled WGS sequence"/>
</dbReference>
<protein>
    <submittedName>
        <fullName evidence="1">Uncharacterized protein</fullName>
    </submittedName>
</protein>
<dbReference type="EMBL" id="ML995820">
    <property type="protein sequence ID" value="KAF2771280.1"/>
    <property type="molecule type" value="Genomic_DNA"/>
</dbReference>
<sequence length="108" mass="11808">MPTERMATGSRRYMLPATTYNATDPLSNKDARFRLRDLCDIFTMRFTNFSMLSTLLCLALSSKVLACNTGADCDQKSHEHCMLCPPQAGTCVLGGECVSAPSGCTCQR</sequence>
<name>A0A6G1LF81_9PEZI</name>
<dbReference type="AlphaFoldDB" id="A0A6G1LF81"/>
<keyword evidence="2" id="KW-1185">Reference proteome</keyword>